<gene>
    <name evidence="4" type="ORF">TNCT_726381</name>
</gene>
<evidence type="ECO:0000256" key="2">
    <source>
        <dbReference type="SAM" id="MobiDB-lite"/>
    </source>
</evidence>
<keyword evidence="3" id="KW-0472">Membrane</keyword>
<proteinExistence type="predicted"/>
<feature type="region of interest" description="Disordered" evidence="2">
    <location>
        <begin position="408"/>
        <end position="429"/>
    </location>
</feature>
<feature type="compositionally biased region" description="Basic and acidic residues" evidence="2">
    <location>
        <begin position="416"/>
        <end position="429"/>
    </location>
</feature>
<sequence length="628" mass="72401">MKHFNINSKDSKQKLIAPNHKKLKKAFSVVTETGDGKNYFKIDPMESKTSNGELLRKGKVAYLAESTEENKAATVASSNFNRNNYAQKKKENSESTMAKNNFNSNKADETGIEDGNSEYDDYNYIIFPQVGMEDDENTQEQNNSNKNLSNLKGGQETDNGNVSDIEPYVIQKVYTSAPDSSEDSGIYRRTEPVTDFQEIRREDAVKDSSTRQEHWDRDSSHHSTDYEIQTKLNEYASGLLKRITKSANNLKSTQSDLPDEYSPADKTEKFAEENIDGKDNADRKPIEKASLVQYSTETETEEDYVEKNPQYQSETYYDSQDDSKDAQILTTPVEDGLTEEELQSESSIKNVIIKQNDHETAISENRIVALKTSKKKNLKGSKLHKHNNGIKDRKEWKFRVQTVNLEQIQKPQSKPQTDKNKKINGAEKRRLIKNNHSKALDRYLHTLPRGSHQTPNSIKKIQMKTHKSKGIHKMKRPNKKTRRIKKIKIKTPHYSHSVNKIHIRMRHIYIFMTCGIIILIVVTLTFQLYVVILKSYSKNGQPFQLYTASIWSNPLKSKASSLKVEERRAILEEELISTKLAKDIRELKKVMENITEKMKFMDSAALRQTYESDGHYRALKRKQFHCIH</sequence>
<evidence type="ECO:0000313" key="5">
    <source>
        <dbReference type="Proteomes" id="UP000887116"/>
    </source>
</evidence>
<feature type="compositionally biased region" description="Basic and acidic residues" evidence="2">
    <location>
        <begin position="185"/>
        <end position="225"/>
    </location>
</feature>
<feature type="compositionally biased region" description="Low complexity" evidence="2">
    <location>
        <begin position="142"/>
        <end position="154"/>
    </location>
</feature>
<comment type="caution">
    <text evidence="4">The sequence shown here is derived from an EMBL/GenBank/DDBJ whole genome shotgun (WGS) entry which is preliminary data.</text>
</comment>
<feature type="coiled-coil region" evidence="1">
    <location>
        <begin position="577"/>
        <end position="604"/>
    </location>
</feature>
<feature type="compositionally biased region" description="Acidic residues" evidence="2">
    <location>
        <begin position="110"/>
        <end position="119"/>
    </location>
</feature>
<accession>A0A8X6FDL3</accession>
<keyword evidence="3" id="KW-1133">Transmembrane helix</keyword>
<protein>
    <submittedName>
        <fullName evidence="4">Uncharacterized protein</fullName>
    </submittedName>
</protein>
<evidence type="ECO:0000256" key="1">
    <source>
        <dbReference type="SAM" id="Coils"/>
    </source>
</evidence>
<dbReference type="Proteomes" id="UP000887116">
    <property type="component" value="Unassembled WGS sequence"/>
</dbReference>
<feature type="compositionally biased region" description="Polar residues" evidence="2">
    <location>
        <begin position="94"/>
        <end position="105"/>
    </location>
</feature>
<reference evidence="4" key="1">
    <citation type="submission" date="2020-07" db="EMBL/GenBank/DDBJ databases">
        <title>Multicomponent nature underlies the extraordinary mechanical properties of spider dragline silk.</title>
        <authorList>
            <person name="Kono N."/>
            <person name="Nakamura H."/>
            <person name="Mori M."/>
            <person name="Yoshida Y."/>
            <person name="Ohtoshi R."/>
            <person name="Malay A.D."/>
            <person name="Moran D.A.P."/>
            <person name="Tomita M."/>
            <person name="Numata K."/>
            <person name="Arakawa K."/>
        </authorList>
    </citation>
    <scope>NUCLEOTIDE SEQUENCE</scope>
</reference>
<name>A0A8X6FDL3_TRICU</name>
<feature type="transmembrane region" description="Helical" evidence="3">
    <location>
        <begin position="508"/>
        <end position="532"/>
    </location>
</feature>
<evidence type="ECO:0000256" key="3">
    <source>
        <dbReference type="SAM" id="Phobius"/>
    </source>
</evidence>
<dbReference type="AlphaFoldDB" id="A0A8X6FDL3"/>
<keyword evidence="3" id="KW-0812">Transmembrane</keyword>
<dbReference type="OrthoDB" id="10511725at2759"/>
<evidence type="ECO:0000313" key="4">
    <source>
        <dbReference type="EMBL" id="GFQ76616.1"/>
    </source>
</evidence>
<organism evidence="4 5">
    <name type="scientific">Trichonephila clavata</name>
    <name type="common">Joro spider</name>
    <name type="synonym">Nephila clavata</name>
    <dbReference type="NCBI Taxonomy" id="2740835"/>
    <lineage>
        <taxon>Eukaryota</taxon>
        <taxon>Metazoa</taxon>
        <taxon>Ecdysozoa</taxon>
        <taxon>Arthropoda</taxon>
        <taxon>Chelicerata</taxon>
        <taxon>Arachnida</taxon>
        <taxon>Araneae</taxon>
        <taxon>Araneomorphae</taxon>
        <taxon>Entelegynae</taxon>
        <taxon>Araneoidea</taxon>
        <taxon>Nephilidae</taxon>
        <taxon>Trichonephila</taxon>
    </lineage>
</organism>
<feature type="region of interest" description="Disordered" evidence="2">
    <location>
        <begin position="85"/>
        <end position="119"/>
    </location>
</feature>
<keyword evidence="5" id="KW-1185">Reference proteome</keyword>
<dbReference type="EMBL" id="BMAO01001877">
    <property type="protein sequence ID" value="GFQ76616.1"/>
    <property type="molecule type" value="Genomic_DNA"/>
</dbReference>
<feature type="region of interest" description="Disordered" evidence="2">
    <location>
        <begin position="135"/>
        <end position="162"/>
    </location>
</feature>
<feature type="region of interest" description="Disordered" evidence="2">
    <location>
        <begin position="175"/>
        <end position="226"/>
    </location>
</feature>
<keyword evidence="1" id="KW-0175">Coiled coil</keyword>